<feature type="non-terminal residue" evidence="1">
    <location>
        <position position="1"/>
    </location>
</feature>
<name>A0A1B6LI57_9HEMI</name>
<gene>
    <name evidence="1" type="ORF">g.53277</name>
</gene>
<evidence type="ECO:0000313" key="1">
    <source>
        <dbReference type="EMBL" id="JAT23367.1"/>
    </source>
</evidence>
<protein>
    <recommendedName>
        <fullName evidence="2">Ig-like domain-containing protein</fullName>
    </recommendedName>
</protein>
<dbReference type="EMBL" id="GEBQ01016610">
    <property type="protein sequence ID" value="JAT23367.1"/>
    <property type="molecule type" value="Transcribed_RNA"/>
</dbReference>
<proteinExistence type="predicted"/>
<dbReference type="AlphaFoldDB" id="A0A1B6LI57"/>
<organism evidence="1">
    <name type="scientific">Graphocephala atropunctata</name>
    <dbReference type="NCBI Taxonomy" id="36148"/>
    <lineage>
        <taxon>Eukaryota</taxon>
        <taxon>Metazoa</taxon>
        <taxon>Ecdysozoa</taxon>
        <taxon>Arthropoda</taxon>
        <taxon>Hexapoda</taxon>
        <taxon>Insecta</taxon>
        <taxon>Pterygota</taxon>
        <taxon>Neoptera</taxon>
        <taxon>Paraneoptera</taxon>
        <taxon>Hemiptera</taxon>
        <taxon>Auchenorrhyncha</taxon>
        <taxon>Membracoidea</taxon>
        <taxon>Cicadellidae</taxon>
        <taxon>Cicadellinae</taxon>
        <taxon>Cicadellini</taxon>
        <taxon>Graphocephala</taxon>
    </lineage>
</organism>
<reference evidence="1" key="1">
    <citation type="submission" date="2015-11" db="EMBL/GenBank/DDBJ databases">
        <title>De novo transcriptome assembly of four potential Pierce s Disease insect vectors from Arizona vineyards.</title>
        <authorList>
            <person name="Tassone E.E."/>
        </authorList>
    </citation>
    <scope>NUCLEOTIDE SEQUENCE</scope>
</reference>
<feature type="non-terminal residue" evidence="1">
    <location>
        <position position="104"/>
    </location>
</feature>
<accession>A0A1B6LI57</accession>
<evidence type="ECO:0008006" key="2">
    <source>
        <dbReference type="Google" id="ProtNLM"/>
    </source>
</evidence>
<sequence>DRGRRACSTGSSLVSCAVEDMRVHTRALLYVVTSVAALGLYTRDAGAVQITALRVPEEVRNGSESGAKLDCEYTLRQSELAPDSGLVVKWFWNNSPAPVYQWIP</sequence>